<keyword evidence="3" id="KW-0808">Transferase</keyword>
<dbReference type="PROSITE" id="PS50011">
    <property type="entry name" value="PROTEIN_KINASE_DOM"/>
    <property type="match status" value="1"/>
</dbReference>
<dbReference type="AlphaFoldDB" id="A0A7S3K0M3"/>
<reference evidence="12" key="1">
    <citation type="submission" date="2021-01" db="EMBL/GenBank/DDBJ databases">
        <authorList>
            <person name="Corre E."/>
            <person name="Pelletier E."/>
            <person name="Niang G."/>
            <person name="Scheremetjew M."/>
            <person name="Finn R."/>
            <person name="Kale V."/>
            <person name="Holt S."/>
            <person name="Cochrane G."/>
            <person name="Meng A."/>
            <person name="Brown T."/>
            <person name="Cohen L."/>
        </authorList>
    </citation>
    <scope>NUCLEOTIDE SEQUENCE</scope>
    <source>
        <strain evidence="12">CCMP1510</strain>
    </source>
</reference>
<dbReference type="InterPro" id="IPR002048">
    <property type="entry name" value="EF_hand_dom"/>
</dbReference>
<dbReference type="SMART" id="SM00054">
    <property type="entry name" value="EFh"/>
    <property type="match status" value="2"/>
</dbReference>
<protein>
    <recommendedName>
        <fullName evidence="13">Calmodulin</fullName>
    </recommendedName>
</protein>
<feature type="domain" description="Protein kinase" evidence="10">
    <location>
        <begin position="500"/>
        <end position="920"/>
    </location>
</feature>
<evidence type="ECO:0000256" key="6">
    <source>
        <dbReference type="ARBA" id="ARBA00022840"/>
    </source>
</evidence>
<keyword evidence="2" id="KW-0723">Serine/threonine-protein kinase</keyword>
<feature type="domain" description="EF-hand" evidence="11">
    <location>
        <begin position="974"/>
        <end position="1009"/>
    </location>
</feature>
<evidence type="ECO:0000256" key="1">
    <source>
        <dbReference type="ARBA" id="ARBA00001946"/>
    </source>
</evidence>
<dbReference type="InterPro" id="IPR011009">
    <property type="entry name" value="Kinase-like_dom_sf"/>
</dbReference>
<dbReference type="SMART" id="SM00220">
    <property type="entry name" value="S_TKc"/>
    <property type="match status" value="1"/>
</dbReference>
<dbReference type="Pfam" id="PF00069">
    <property type="entry name" value="Pkinase"/>
    <property type="match status" value="2"/>
</dbReference>
<keyword evidence="6 8" id="KW-0067">ATP-binding</keyword>
<evidence type="ECO:0000313" key="12">
    <source>
        <dbReference type="EMBL" id="CAE0368892.1"/>
    </source>
</evidence>
<dbReference type="SUPFAM" id="SSF47473">
    <property type="entry name" value="EF-hand"/>
    <property type="match status" value="1"/>
</dbReference>
<dbReference type="PANTHER" id="PTHR24349">
    <property type="entry name" value="SERINE/THREONINE-PROTEIN KINASE"/>
    <property type="match status" value="1"/>
</dbReference>
<dbReference type="InterPro" id="IPR017441">
    <property type="entry name" value="Protein_kinase_ATP_BS"/>
</dbReference>
<evidence type="ECO:0000256" key="3">
    <source>
        <dbReference type="ARBA" id="ARBA00022679"/>
    </source>
</evidence>
<dbReference type="GO" id="GO:0005509">
    <property type="term" value="F:calcium ion binding"/>
    <property type="evidence" value="ECO:0007669"/>
    <property type="project" value="InterPro"/>
</dbReference>
<evidence type="ECO:0000256" key="8">
    <source>
        <dbReference type="PROSITE-ProRule" id="PRU10141"/>
    </source>
</evidence>
<dbReference type="Gene3D" id="1.10.510.10">
    <property type="entry name" value="Transferase(Phosphotransferase) domain 1"/>
    <property type="match status" value="2"/>
</dbReference>
<evidence type="ECO:0000259" key="11">
    <source>
        <dbReference type="PROSITE" id="PS50222"/>
    </source>
</evidence>
<evidence type="ECO:0000256" key="9">
    <source>
        <dbReference type="SAM" id="MobiDB-lite"/>
    </source>
</evidence>
<evidence type="ECO:0000256" key="2">
    <source>
        <dbReference type="ARBA" id="ARBA00022527"/>
    </source>
</evidence>
<evidence type="ECO:0000256" key="5">
    <source>
        <dbReference type="ARBA" id="ARBA00022777"/>
    </source>
</evidence>
<dbReference type="InterPro" id="IPR050205">
    <property type="entry name" value="CDPK_Ser/Thr_kinases"/>
</dbReference>
<feature type="compositionally biased region" description="Polar residues" evidence="9">
    <location>
        <begin position="198"/>
        <end position="211"/>
    </location>
</feature>
<comment type="similarity">
    <text evidence="7">Belongs to the protein kinase superfamily. Ser/Thr protein kinase family. CDPK subfamily.</text>
</comment>
<feature type="region of interest" description="Disordered" evidence="9">
    <location>
        <begin position="198"/>
        <end position="250"/>
    </location>
</feature>
<dbReference type="GO" id="GO:0004674">
    <property type="term" value="F:protein serine/threonine kinase activity"/>
    <property type="evidence" value="ECO:0007669"/>
    <property type="project" value="UniProtKB-KW"/>
</dbReference>
<feature type="region of interest" description="Disordered" evidence="9">
    <location>
        <begin position="263"/>
        <end position="293"/>
    </location>
</feature>
<comment type="cofactor">
    <cofactor evidence="1">
        <name>Mg(2+)</name>
        <dbReference type="ChEBI" id="CHEBI:18420"/>
    </cofactor>
</comment>
<accession>A0A7S3K0M3</accession>
<dbReference type="PROSITE" id="PS50222">
    <property type="entry name" value="EF_HAND_2"/>
    <property type="match status" value="1"/>
</dbReference>
<feature type="region of interest" description="Disordered" evidence="9">
    <location>
        <begin position="662"/>
        <end position="681"/>
    </location>
</feature>
<dbReference type="SUPFAM" id="SSF56112">
    <property type="entry name" value="Protein kinase-like (PK-like)"/>
    <property type="match status" value="1"/>
</dbReference>
<feature type="compositionally biased region" description="Basic and acidic residues" evidence="9">
    <location>
        <begin position="263"/>
        <end position="292"/>
    </location>
</feature>
<proteinExistence type="inferred from homology"/>
<feature type="region of interest" description="Disordered" evidence="9">
    <location>
        <begin position="721"/>
        <end position="741"/>
    </location>
</feature>
<dbReference type="PROSITE" id="PS00107">
    <property type="entry name" value="PROTEIN_KINASE_ATP"/>
    <property type="match status" value="1"/>
</dbReference>
<feature type="compositionally biased region" description="Basic and acidic residues" evidence="9">
    <location>
        <begin position="236"/>
        <end position="250"/>
    </location>
</feature>
<feature type="binding site" evidence="8">
    <location>
        <position position="529"/>
    </location>
    <ligand>
        <name>ATP</name>
        <dbReference type="ChEBI" id="CHEBI:30616"/>
    </ligand>
</feature>
<dbReference type="EMBL" id="HBIJ01014382">
    <property type="protein sequence ID" value="CAE0368892.1"/>
    <property type="molecule type" value="Transcribed_RNA"/>
</dbReference>
<dbReference type="InterPro" id="IPR000719">
    <property type="entry name" value="Prot_kinase_dom"/>
</dbReference>
<evidence type="ECO:0000259" key="10">
    <source>
        <dbReference type="PROSITE" id="PS50011"/>
    </source>
</evidence>
<dbReference type="InterPro" id="IPR011992">
    <property type="entry name" value="EF-hand-dom_pair"/>
</dbReference>
<dbReference type="GO" id="GO:0005524">
    <property type="term" value="F:ATP binding"/>
    <property type="evidence" value="ECO:0007669"/>
    <property type="project" value="UniProtKB-UniRule"/>
</dbReference>
<organism evidence="12">
    <name type="scientific">Aureoumbra lagunensis</name>
    <dbReference type="NCBI Taxonomy" id="44058"/>
    <lineage>
        <taxon>Eukaryota</taxon>
        <taxon>Sar</taxon>
        <taxon>Stramenopiles</taxon>
        <taxon>Ochrophyta</taxon>
        <taxon>Pelagophyceae</taxon>
        <taxon>Pelagomonadales</taxon>
        <taxon>Aureoumbra</taxon>
    </lineage>
</organism>
<evidence type="ECO:0000256" key="7">
    <source>
        <dbReference type="ARBA" id="ARBA00024334"/>
    </source>
</evidence>
<evidence type="ECO:0008006" key="13">
    <source>
        <dbReference type="Google" id="ProtNLM"/>
    </source>
</evidence>
<dbReference type="Gene3D" id="1.10.238.10">
    <property type="entry name" value="EF-hand"/>
    <property type="match status" value="1"/>
</dbReference>
<name>A0A7S3K0M3_9STRA</name>
<gene>
    <name evidence="12" type="ORF">ALAG00032_LOCUS9655</name>
</gene>
<keyword evidence="5" id="KW-0418">Kinase</keyword>
<sequence>MSSSSQERTINPILAMQGICQFASGVRSLPATALAFLIRADEILRGLDDAGGFARTRIDAFALAECSIRCALNEVEQIDENNTIPQQNKIGWSYFVQSDEKRKISRLKTLLGQLLSRWPRDEKRLIAADRASGVLALKMYDSSSMYIFPNTNNNYEEFGERERGTTHISCCADASYASAAAALVHGVVGALYAPVQNNKNNDTLLSSNGSDASKKRKRILPPIDDADLEASSLKRASSEQRLAVKESRSETELQNIFSHAAKITEEESTHINNQDRKMEQKSNGQKNEEEHSTLNAKQINALVCAARAEIANGDAMARAKDQDRASRTYRCALTRIEALRSAANLDDRRDALLSKAAAKAAYKARQCGHILENATLEHRWIGENKTSSITSILNTQETECHTLLVHRRSDEGEYAAPDDLFSSDDESSDDEDWTMTFHQDSKWCGATSTTEEFIVSPSKTCHSCLPTTSHASLTLSKKRNANKRQANLDHRDFCLDDVYESSDSILGRGSYGVVRECRRILDNQKFACKTIEFPREISDAVIERIHAEIAAMRKLDHPHICRVHDVFFANRKVHMIIDLCQGGELWQRVVNRSQMNEALAAVLCKQMLSAVRYMHSSGVCHRDLKPQNWLFVNRDPDAPLKLVDFGLAKHFSQRPPALDRITRSNSRRKSRRVFGDNNDEYFDDNDDDDDASIKTNRCCTSVEEFIGKKSSQRIYYFGAPSAADTSEPVSPLPPEATTPRTVTGHASEVGFEDKEMASHLSHAADAETMLDQEEDDNKGLVISEGVAAPQDNSSTRAYQQEFSVAEEAAARAKALKRRYLSDRVGSFYFVAPEVLRGAHDARCDLWSLGVIVYMLLSGVPPFGGRTDRDILARVARAQLTFPARLFSNVSPQARLFVSRLLDRNVDRRITAEQALEESWIVNNGQHIEHPAVVIRDAKRKVLSSRILSAVRKFAKLDALTKLVVCVATCRLPAQSLEQVRVHLAVFDADADGTLSLSQFFDALGGGSDTVYTEDEDESLVISQDIQHAETMDMDDDHHDEKNNETKAAAIPISIEEAAALFDATDIKADGQCISFREFAAATAAYQIVFTPAMLQDVFATLDANGRGYLTPATLRNFVGSDRCIGADDRIDAAHALDLLTGNQNAKLSYPAFAHALVTNLTAHGFLVNLNQNQVLPKVPHSPSTETFVDAPLAEHQQYHSPAESIPSSKFHIIHSNNVLHQNMNHAVPTS</sequence>
<keyword evidence="4 8" id="KW-0547">Nucleotide-binding</keyword>
<evidence type="ECO:0000256" key="4">
    <source>
        <dbReference type="ARBA" id="ARBA00022741"/>
    </source>
</evidence>